<protein>
    <submittedName>
        <fullName evidence="9">Fur family transcriptional regulator, peroxide stress response regulator</fullName>
    </submittedName>
</protein>
<keyword evidence="6" id="KW-0804">Transcription</keyword>
<feature type="binding site" evidence="7">
    <location>
        <position position="85"/>
    </location>
    <ligand>
        <name>Zn(2+)</name>
        <dbReference type="ChEBI" id="CHEBI:29105"/>
    </ligand>
</feature>
<dbReference type="CDD" id="cd07153">
    <property type="entry name" value="Fur_like"/>
    <property type="match status" value="1"/>
</dbReference>
<sequence>MVKTKRQTRQKTVIYRIAKESKDHPTAEQIYERAKKELKTLSLATVYRVLKELVEEGKIGEIIINKQSRFDFKTEYHHHFVCNYCGKIFDIDIPICEMARNCVEGPGHKIEGAQHTFFGKCKLCREKER</sequence>
<dbReference type="Gene3D" id="3.30.1490.190">
    <property type="match status" value="1"/>
</dbReference>
<dbReference type="GO" id="GO:1900376">
    <property type="term" value="P:regulation of secondary metabolite biosynthetic process"/>
    <property type="evidence" value="ECO:0007669"/>
    <property type="project" value="TreeGrafter"/>
</dbReference>
<reference evidence="10" key="1">
    <citation type="submission" date="2017-06" db="EMBL/GenBank/DDBJ databases">
        <authorList>
            <person name="Varghese N."/>
            <person name="Submissions S."/>
        </authorList>
    </citation>
    <scope>NUCLEOTIDE SEQUENCE [LARGE SCALE GENOMIC DNA]</scope>
    <source>
        <strain evidence="10">DSM 15668</strain>
    </source>
</reference>
<dbReference type="GO" id="GO:0008270">
    <property type="term" value="F:zinc ion binding"/>
    <property type="evidence" value="ECO:0007669"/>
    <property type="project" value="TreeGrafter"/>
</dbReference>
<dbReference type="GO" id="GO:0003700">
    <property type="term" value="F:DNA-binding transcription factor activity"/>
    <property type="evidence" value="ECO:0007669"/>
    <property type="project" value="InterPro"/>
</dbReference>
<dbReference type="Pfam" id="PF01475">
    <property type="entry name" value="FUR"/>
    <property type="match status" value="1"/>
</dbReference>
<dbReference type="PANTHER" id="PTHR33202">
    <property type="entry name" value="ZINC UPTAKE REGULATION PROTEIN"/>
    <property type="match status" value="1"/>
</dbReference>
<organism evidence="9 10">
    <name type="scientific">Desulfurobacterium atlanticum</name>
    <dbReference type="NCBI Taxonomy" id="240169"/>
    <lineage>
        <taxon>Bacteria</taxon>
        <taxon>Pseudomonadati</taxon>
        <taxon>Aquificota</taxon>
        <taxon>Aquificia</taxon>
        <taxon>Desulfurobacteriales</taxon>
        <taxon>Desulfurobacteriaceae</taxon>
        <taxon>Desulfurobacterium</taxon>
    </lineage>
</organism>
<evidence type="ECO:0000256" key="3">
    <source>
        <dbReference type="ARBA" id="ARBA00022833"/>
    </source>
</evidence>
<keyword evidence="8" id="KW-0408">Iron</keyword>
<name>A0A239A8Z6_9BACT</name>
<dbReference type="OrthoDB" id="8659436at2"/>
<keyword evidence="4" id="KW-0805">Transcription regulation</keyword>
<dbReference type="InterPro" id="IPR036388">
    <property type="entry name" value="WH-like_DNA-bd_sf"/>
</dbReference>
<gene>
    <name evidence="9" type="ORF">SAMN06265340_11614</name>
</gene>
<accession>A0A239A8Z6</accession>
<keyword evidence="7" id="KW-0479">Metal-binding</keyword>
<keyword evidence="2" id="KW-0678">Repressor</keyword>
<dbReference type="InterPro" id="IPR002481">
    <property type="entry name" value="FUR"/>
</dbReference>
<dbReference type="SUPFAM" id="SSF46785">
    <property type="entry name" value="Winged helix' DNA-binding domain"/>
    <property type="match status" value="1"/>
</dbReference>
<proteinExistence type="inferred from homology"/>
<dbReference type="InterPro" id="IPR043135">
    <property type="entry name" value="Fur_C"/>
</dbReference>
<keyword evidence="5" id="KW-0238">DNA-binding</keyword>
<dbReference type="GO" id="GO:0000976">
    <property type="term" value="F:transcription cis-regulatory region binding"/>
    <property type="evidence" value="ECO:0007669"/>
    <property type="project" value="TreeGrafter"/>
</dbReference>
<evidence type="ECO:0000256" key="7">
    <source>
        <dbReference type="PIRSR" id="PIRSR602481-1"/>
    </source>
</evidence>
<evidence type="ECO:0000256" key="2">
    <source>
        <dbReference type="ARBA" id="ARBA00022491"/>
    </source>
</evidence>
<feature type="binding site" evidence="7">
    <location>
        <position position="124"/>
    </location>
    <ligand>
        <name>Zn(2+)</name>
        <dbReference type="ChEBI" id="CHEBI:29105"/>
    </ligand>
</feature>
<dbReference type="InterPro" id="IPR036390">
    <property type="entry name" value="WH_DNA-bd_sf"/>
</dbReference>
<evidence type="ECO:0000256" key="4">
    <source>
        <dbReference type="ARBA" id="ARBA00023015"/>
    </source>
</evidence>
<dbReference type="EMBL" id="FZOB01000016">
    <property type="protein sequence ID" value="SNR91534.1"/>
    <property type="molecule type" value="Genomic_DNA"/>
</dbReference>
<keyword evidence="10" id="KW-1185">Reference proteome</keyword>
<dbReference type="PANTHER" id="PTHR33202:SF7">
    <property type="entry name" value="FERRIC UPTAKE REGULATION PROTEIN"/>
    <property type="match status" value="1"/>
</dbReference>
<evidence type="ECO:0000256" key="6">
    <source>
        <dbReference type="ARBA" id="ARBA00023163"/>
    </source>
</evidence>
<dbReference type="AlphaFoldDB" id="A0A239A8Z6"/>
<feature type="binding site" evidence="7">
    <location>
        <position position="121"/>
    </location>
    <ligand>
        <name>Zn(2+)</name>
        <dbReference type="ChEBI" id="CHEBI:29105"/>
    </ligand>
</feature>
<comment type="cofactor">
    <cofactor evidence="7">
        <name>Zn(2+)</name>
        <dbReference type="ChEBI" id="CHEBI:29105"/>
    </cofactor>
    <text evidence="7">Binds 1 zinc ion per subunit.</text>
</comment>
<comment type="cofactor">
    <cofactor evidence="8">
        <name>Mn(2+)</name>
        <dbReference type="ChEBI" id="CHEBI:29035"/>
    </cofactor>
    <cofactor evidence="8">
        <name>Fe(2+)</name>
        <dbReference type="ChEBI" id="CHEBI:29033"/>
    </cofactor>
    <text evidence="8">Binds 1 Mn(2+) or Fe(2+) ion per subunit.</text>
</comment>
<dbReference type="GO" id="GO:0045892">
    <property type="term" value="P:negative regulation of DNA-templated transcription"/>
    <property type="evidence" value="ECO:0007669"/>
    <property type="project" value="TreeGrafter"/>
</dbReference>
<dbReference type="RefSeq" id="WP_089323674.1">
    <property type="nucleotide sequence ID" value="NZ_FZOB01000016.1"/>
</dbReference>
<evidence type="ECO:0000256" key="5">
    <source>
        <dbReference type="ARBA" id="ARBA00023125"/>
    </source>
</evidence>
<dbReference type="Proteomes" id="UP000198405">
    <property type="component" value="Unassembled WGS sequence"/>
</dbReference>
<keyword evidence="3 7" id="KW-0862">Zinc</keyword>
<feature type="binding site" evidence="8">
    <location>
        <position position="97"/>
    </location>
    <ligand>
        <name>Fe cation</name>
        <dbReference type="ChEBI" id="CHEBI:24875"/>
    </ligand>
</feature>
<evidence type="ECO:0000256" key="8">
    <source>
        <dbReference type="PIRSR" id="PIRSR602481-2"/>
    </source>
</evidence>
<evidence type="ECO:0000313" key="9">
    <source>
        <dbReference type="EMBL" id="SNR91534.1"/>
    </source>
</evidence>
<evidence type="ECO:0000313" key="10">
    <source>
        <dbReference type="Proteomes" id="UP000198405"/>
    </source>
</evidence>
<evidence type="ECO:0000256" key="1">
    <source>
        <dbReference type="ARBA" id="ARBA00007957"/>
    </source>
</evidence>
<comment type="similarity">
    <text evidence="1">Belongs to the Fur family.</text>
</comment>
<dbReference type="Gene3D" id="1.10.10.10">
    <property type="entry name" value="Winged helix-like DNA-binding domain superfamily/Winged helix DNA-binding domain"/>
    <property type="match status" value="1"/>
</dbReference>
<feature type="binding site" evidence="7">
    <location>
        <position position="82"/>
    </location>
    <ligand>
        <name>Zn(2+)</name>
        <dbReference type="ChEBI" id="CHEBI:29105"/>
    </ligand>
</feature>